<sequence length="86" mass="8707">MAARATGASPTLQIDLPICNDGFRAGGPLSARRRAGCPGGGEGASGRANSMESLSLRAAHRTGGLGVAGSCQAFTDAMRHPRVTLR</sequence>
<evidence type="ECO:0000313" key="1">
    <source>
        <dbReference type="EMBL" id="AKQ65019.1"/>
    </source>
</evidence>
<protein>
    <submittedName>
        <fullName evidence="1">Uncharacterized protein</fullName>
    </submittedName>
</protein>
<name>A0A0H4WQI3_9BACT</name>
<accession>A0A0H4WQI3</accession>
<dbReference type="KEGG" id="mym:A176_001931"/>
<dbReference type="Proteomes" id="UP000009026">
    <property type="component" value="Chromosome"/>
</dbReference>
<proteinExistence type="predicted"/>
<gene>
    <name evidence="1" type="ORF">A176_001931</name>
</gene>
<dbReference type="PATRIC" id="fig|1297742.4.peg.1952"/>
<organism evidence="1 2">
    <name type="scientific">Pseudomyxococcus hansupus</name>
    <dbReference type="NCBI Taxonomy" id="1297742"/>
    <lineage>
        <taxon>Bacteria</taxon>
        <taxon>Pseudomonadati</taxon>
        <taxon>Myxococcota</taxon>
        <taxon>Myxococcia</taxon>
        <taxon>Myxococcales</taxon>
        <taxon>Cystobacterineae</taxon>
        <taxon>Myxococcaceae</taxon>
        <taxon>Pseudomyxococcus</taxon>
    </lineage>
</organism>
<dbReference type="AlphaFoldDB" id="A0A0H4WQI3"/>
<keyword evidence="2" id="KW-1185">Reference proteome</keyword>
<reference evidence="1 2" key="1">
    <citation type="journal article" date="2016" name="PLoS ONE">
        <title>Complete Genome Sequence and Comparative Genomics of a Novel Myxobacterium Myxococcus hansupus.</title>
        <authorList>
            <person name="Sharma G."/>
            <person name="Narwani T."/>
            <person name="Subramanian S."/>
        </authorList>
    </citation>
    <scope>NUCLEOTIDE SEQUENCE [LARGE SCALE GENOMIC DNA]</scope>
    <source>
        <strain evidence="2">mixupus</strain>
    </source>
</reference>
<dbReference type="STRING" id="1297742.A176_001931"/>
<evidence type="ECO:0000313" key="2">
    <source>
        <dbReference type="Proteomes" id="UP000009026"/>
    </source>
</evidence>
<dbReference type="EMBL" id="CP012109">
    <property type="protein sequence ID" value="AKQ65019.1"/>
    <property type="molecule type" value="Genomic_DNA"/>
</dbReference>